<keyword evidence="3" id="KW-0813">Transport</keyword>
<evidence type="ECO:0008006" key="11">
    <source>
        <dbReference type="Google" id="ProtNLM"/>
    </source>
</evidence>
<dbReference type="InterPro" id="IPR002523">
    <property type="entry name" value="MgTranspt_CorA/ZnTranspt_ZntB"/>
</dbReference>
<keyword evidence="5 8" id="KW-0812">Transmembrane</keyword>
<evidence type="ECO:0000256" key="5">
    <source>
        <dbReference type="ARBA" id="ARBA00022692"/>
    </source>
</evidence>
<dbReference type="EMBL" id="AP027370">
    <property type="protein sequence ID" value="BDY13114.1"/>
    <property type="molecule type" value="Genomic_DNA"/>
</dbReference>
<keyword evidence="10" id="KW-1185">Reference proteome</keyword>
<dbReference type="PANTHER" id="PTHR46494:SF1">
    <property type="entry name" value="CORA FAMILY METAL ION TRANSPORTER (EUROFUNG)"/>
    <property type="match status" value="1"/>
</dbReference>
<gene>
    <name evidence="9" type="ORF">HCR_14260</name>
</gene>
<dbReference type="InterPro" id="IPR045861">
    <property type="entry name" value="CorA_cytoplasmic_dom"/>
</dbReference>
<evidence type="ECO:0000256" key="7">
    <source>
        <dbReference type="ARBA" id="ARBA00023136"/>
    </source>
</evidence>
<proteinExistence type="inferred from homology"/>
<keyword evidence="6 8" id="KW-1133">Transmembrane helix</keyword>
<comment type="similarity">
    <text evidence="2">Belongs to the CorA metal ion transporter (MIT) (TC 1.A.35) family.</text>
</comment>
<dbReference type="Gene3D" id="1.20.58.340">
    <property type="entry name" value="Magnesium transport protein CorA, transmembrane region"/>
    <property type="match status" value="2"/>
</dbReference>
<evidence type="ECO:0000313" key="9">
    <source>
        <dbReference type="EMBL" id="BDY13114.1"/>
    </source>
</evidence>
<evidence type="ECO:0000256" key="8">
    <source>
        <dbReference type="SAM" id="Phobius"/>
    </source>
</evidence>
<dbReference type="Proteomes" id="UP001321445">
    <property type="component" value="Chromosome"/>
</dbReference>
<feature type="transmembrane region" description="Helical" evidence="8">
    <location>
        <begin position="202"/>
        <end position="222"/>
    </location>
</feature>
<name>A0ABN6WVK7_9BACT</name>
<reference evidence="9 10" key="1">
    <citation type="submission" date="2023-03" db="EMBL/GenBank/DDBJ databases">
        <title>Description of Hydrogenimonas sp. ISO32.</title>
        <authorList>
            <person name="Mino S."/>
            <person name="Fukazawa S."/>
            <person name="Sawabe T."/>
        </authorList>
    </citation>
    <scope>NUCLEOTIDE SEQUENCE [LARGE SCALE GENOMIC DNA]</scope>
    <source>
        <strain evidence="9 10">ISO32</strain>
    </source>
</reference>
<dbReference type="RefSeq" id="WP_286336086.1">
    <property type="nucleotide sequence ID" value="NZ_AP027370.1"/>
</dbReference>
<evidence type="ECO:0000256" key="6">
    <source>
        <dbReference type="ARBA" id="ARBA00022989"/>
    </source>
</evidence>
<accession>A0ABN6WVK7</accession>
<dbReference type="SUPFAM" id="SSF144083">
    <property type="entry name" value="Magnesium transport protein CorA, transmembrane region"/>
    <property type="match status" value="1"/>
</dbReference>
<evidence type="ECO:0000256" key="3">
    <source>
        <dbReference type="ARBA" id="ARBA00022448"/>
    </source>
</evidence>
<evidence type="ECO:0000256" key="2">
    <source>
        <dbReference type="ARBA" id="ARBA00009765"/>
    </source>
</evidence>
<evidence type="ECO:0000256" key="4">
    <source>
        <dbReference type="ARBA" id="ARBA00022475"/>
    </source>
</evidence>
<comment type="subcellular location">
    <subcellularLocation>
        <location evidence="1">Cell membrane</location>
        <topology evidence="1">Multi-pass membrane protein</topology>
    </subcellularLocation>
</comment>
<dbReference type="Pfam" id="PF01544">
    <property type="entry name" value="CorA"/>
    <property type="match status" value="1"/>
</dbReference>
<keyword evidence="7 8" id="KW-0472">Membrane</keyword>
<evidence type="ECO:0000256" key="1">
    <source>
        <dbReference type="ARBA" id="ARBA00004651"/>
    </source>
</evidence>
<feature type="transmembrane region" description="Helical" evidence="8">
    <location>
        <begin position="242"/>
        <end position="261"/>
    </location>
</feature>
<evidence type="ECO:0000313" key="10">
    <source>
        <dbReference type="Proteomes" id="UP001321445"/>
    </source>
</evidence>
<protein>
    <recommendedName>
        <fullName evidence="11">Magnesium and cobalt transport protein CorA</fullName>
    </recommendedName>
</protein>
<sequence length="273" mass="32118">MSIELNREEIDKLLLEDIENATHPSEFELGDDYAVLILRLPETGPEGLQVTSYAFVIREGRCFRFDRSAEKLESAGSLQELHRFLDRKTDRMLKDIQHYHYEIEMLEESLYDGAFSSNFMQKWLAYKKDVSLIHRLMFHASLAFERFVRHHRKREDFEDLAYADLSEHMGRIRDLAKSAIEKLDNLYDFYRAKVDERMNRNMYWLTMISAIFLPLTLVTGVFGMNTGGLPYTDDPHGTMKVMAISLVLEILFLAPFLLLNMKKTEKFRIKLKK</sequence>
<dbReference type="InterPro" id="IPR045863">
    <property type="entry name" value="CorA_TM1_TM2"/>
</dbReference>
<organism evidence="9 10">
    <name type="scientific">Hydrogenimonas cancrithermarum</name>
    <dbReference type="NCBI Taxonomy" id="2993563"/>
    <lineage>
        <taxon>Bacteria</taxon>
        <taxon>Pseudomonadati</taxon>
        <taxon>Campylobacterota</taxon>
        <taxon>Epsilonproteobacteria</taxon>
        <taxon>Campylobacterales</taxon>
        <taxon>Hydrogenimonadaceae</taxon>
        <taxon>Hydrogenimonas</taxon>
    </lineage>
</organism>
<dbReference type="SUPFAM" id="SSF143865">
    <property type="entry name" value="CorA soluble domain-like"/>
    <property type="match status" value="1"/>
</dbReference>
<keyword evidence="4" id="KW-1003">Cell membrane</keyword>
<dbReference type="PANTHER" id="PTHR46494">
    <property type="entry name" value="CORA FAMILY METAL ION TRANSPORTER (EUROFUNG)"/>
    <property type="match status" value="1"/>
</dbReference>